<comment type="caution">
    <text evidence="2">The sequence shown here is derived from an EMBL/GenBank/DDBJ whole genome shotgun (WGS) entry which is preliminary data.</text>
</comment>
<sequence length="243" mass="26132">MPALRHLLFAVIALSFEAGAATAGEFAEFRPIGFSQDGKVFAFEEFGIQDGSGFAFANRFFIDTTDDSFLPSSTVRIVIKDDPGSIGDARARAAAQSATLEARYRFADTPGTFAAFNPLSNLDGAAHLLRYTAFSMVPQPFAPYAVTLQEKPLPPSALCEAFSDRSVGFRLELAEINGEPASLVLHDDKSVPQSRGCPTGYRIGGALTHLADGVSTHVVLVLVRSLGFEGENGRWIAVTRRLE</sequence>
<dbReference type="EMBL" id="JAOVZQ010000001">
    <property type="protein sequence ID" value="MCY0095370.1"/>
    <property type="molecule type" value="Genomic_DNA"/>
</dbReference>
<dbReference type="InterPro" id="IPR018725">
    <property type="entry name" value="DUF2259_secreted"/>
</dbReference>
<keyword evidence="3" id="KW-1185">Reference proteome</keyword>
<proteinExistence type="predicted"/>
<feature type="chain" id="PRO_5045447172" evidence="1">
    <location>
        <begin position="21"/>
        <end position="243"/>
    </location>
</feature>
<evidence type="ECO:0000313" key="2">
    <source>
        <dbReference type="EMBL" id="MCY0095370.1"/>
    </source>
</evidence>
<evidence type="ECO:0000313" key="3">
    <source>
        <dbReference type="Proteomes" id="UP001081283"/>
    </source>
</evidence>
<dbReference type="Proteomes" id="UP001081283">
    <property type="component" value="Unassembled WGS sequence"/>
</dbReference>
<dbReference type="Pfam" id="PF10016">
    <property type="entry name" value="DUF2259"/>
    <property type="match status" value="1"/>
</dbReference>
<evidence type="ECO:0000256" key="1">
    <source>
        <dbReference type="SAM" id="SignalP"/>
    </source>
</evidence>
<keyword evidence="1" id="KW-0732">Signal</keyword>
<protein>
    <submittedName>
        <fullName evidence="2">DUF2259 domain-containing protein</fullName>
    </submittedName>
</protein>
<reference evidence="2" key="1">
    <citation type="submission" date="2022-10" db="EMBL/GenBank/DDBJ databases">
        <title>Hoeflea sp. J2-29, isolated from marine algae.</title>
        <authorList>
            <person name="Kristyanto S."/>
            <person name="Kim J.M."/>
            <person name="Jeon C.O."/>
        </authorList>
    </citation>
    <scope>NUCLEOTIDE SEQUENCE</scope>
    <source>
        <strain evidence="2">J2-29</strain>
    </source>
</reference>
<name>A0ABT3YI01_9HYPH</name>
<feature type="signal peptide" evidence="1">
    <location>
        <begin position="1"/>
        <end position="20"/>
    </location>
</feature>
<gene>
    <name evidence="2" type="ORF">OEG82_15295</name>
</gene>
<accession>A0ABT3YI01</accession>
<dbReference type="RefSeq" id="WP_267613252.1">
    <property type="nucleotide sequence ID" value="NZ_JAOVZQ010000001.1"/>
</dbReference>
<organism evidence="2 3">
    <name type="scientific">Hoeflea ulvae</name>
    <dbReference type="NCBI Taxonomy" id="2983764"/>
    <lineage>
        <taxon>Bacteria</taxon>
        <taxon>Pseudomonadati</taxon>
        <taxon>Pseudomonadota</taxon>
        <taxon>Alphaproteobacteria</taxon>
        <taxon>Hyphomicrobiales</taxon>
        <taxon>Rhizobiaceae</taxon>
        <taxon>Hoeflea</taxon>
    </lineage>
</organism>